<evidence type="ECO:0000256" key="6">
    <source>
        <dbReference type="ARBA" id="ARBA00023136"/>
    </source>
</evidence>
<dbReference type="GO" id="GO:0046513">
    <property type="term" value="P:ceramide biosynthetic process"/>
    <property type="evidence" value="ECO:0007669"/>
    <property type="project" value="TreeGrafter"/>
</dbReference>
<feature type="binding site" evidence="8">
    <location>
        <position position="221"/>
    </location>
    <ligand>
        <name>Zn(2+)</name>
        <dbReference type="ChEBI" id="CHEBI:29105"/>
        <note>catalytic</note>
    </ligand>
</feature>
<evidence type="ECO:0000256" key="9">
    <source>
        <dbReference type="SAM" id="Phobius"/>
    </source>
</evidence>
<keyword evidence="7" id="KW-0106">Calcium</keyword>
<dbReference type="GO" id="GO:0005789">
    <property type="term" value="C:endoplasmic reticulum membrane"/>
    <property type="evidence" value="ECO:0007669"/>
    <property type="project" value="TreeGrafter"/>
</dbReference>
<proteinExistence type="inferred from homology"/>
<feature type="binding site" evidence="8">
    <location>
        <position position="78"/>
    </location>
    <ligand>
        <name>Zn(2+)</name>
        <dbReference type="ChEBI" id="CHEBI:29105"/>
        <note>catalytic</note>
    </ligand>
</feature>
<feature type="binding site" evidence="7">
    <location>
        <position position="19"/>
    </location>
    <ligand>
        <name>Ca(2+)</name>
        <dbReference type="ChEBI" id="CHEBI:29108"/>
    </ligand>
</feature>
<evidence type="ECO:0000256" key="4">
    <source>
        <dbReference type="ARBA" id="ARBA00022801"/>
    </source>
</evidence>
<feature type="transmembrane region" description="Helical" evidence="9">
    <location>
        <begin position="116"/>
        <end position="134"/>
    </location>
</feature>
<feature type="transmembrane region" description="Helical" evidence="9">
    <location>
        <begin position="62"/>
        <end position="81"/>
    </location>
</feature>
<keyword evidence="7" id="KW-0479">Metal-binding</keyword>
<dbReference type="PANTHER" id="PTHR46187">
    <property type="entry name" value="ALKALINE CERAMIDASE 3"/>
    <property type="match status" value="1"/>
</dbReference>
<evidence type="ECO:0000313" key="11">
    <source>
        <dbReference type="Proteomes" id="UP000193922"/>
    </source>
</evidence>
<keyword evidence="5 9" id="KW-1133">Transmembrane helix</keyword>
<keyword evidence="3 9" id="KW-0812">Transmembrane</keyword>
<dbReference type="RefSeq" id="XP_040741658.1">
    <property type="nucleotide sequence ID" value="XM_040884761.1"/>
</dbReference>
<evidence type="ECO:0000256" key="5">
    <source>
        <dbReference type="ARBA" id="ARBA00022989"/>
    </source>
</evidence>
<keyword evidence="11" id="KW-1185">Reference proteome</keyword>
<feature type="binding site" evidence="7">
    <location>
        <position position="18"/>
    </location>
    <ligand>
        <name>Ca(2+)</name>
        <dbReference type="ChEBI" id="CHEBI:29108"/>
    </ligand>
</feature>
<comment type="subcellular location">
    <subcellularLocation>
        <location evidence="1">Membrane</location>
        <topology evidence="1">Multi-pass membrane protein</topology>
    </subcellularLocation>
</comment>
<dbReference type="GO" id="GO:0016811">
    <property type="term" value="F:hydrolase activity, acting on carbon-nitrogen (but not peptide) bonds, in linear amides"/>
    <property type="evidence" value="ECO:0007669"/>
    <property type="project" value="InterPro"/>
</dbReference>
<dbReference type="GO" id="GO:0046514">
    <property type="term" value="P:ceramide catabolic process"/>
    <property type="evidence" value="ECO:0007669"/>
    <property type="project" value="TreeGrafter"/>
</dbReference>
<comment type="cofactor">
    <cofactor evidence="8">
        <name>Zn(2+)</name>
        <dbReference type="ChEBI" id="CHEBI:29105"/>
    </cofactor>
</comment>
<comment type="similarity">
    <text evidence="2">Belongs to the alkaline ceramidase family.</text>
</comment>
<feature type="binding site" evidence="7">
    <location>
        <position position="21"/>
    </location>
    <ligand>
        <name>Ca(2+)</name>
        <dbReference type="ChEBI" id="CHEBI:29108"/>
    </ligand>
</feature>
<evidence type="ECO:0000256" key="1">
    <source>
        <dbReference type="ARBA" id="ARBA00004141"/>
    </source>
</evidence>
<feature type="transmembrane region" description="Helical" evidence="9">
    <location>
        <begin position="140"/>
        <end position="159"/>
    </location>
</feature>
<evidence type="ECO:0000256" key="2">
    <source>
        <dbReference type="ARBA" id="ARBA00009780"/>
    </source>
</evidence>
<evidence type="ECO:0000256" key="7">
    <source>
        <dbReference type="PIRSR" id="PIRSR608901-1"/>
    </source>
</evidence>
<dbReference type="GeneID" id="63801409"/>
<dbReference type="Pfam" id="PF05875">
    <property type="entry name" value="Ceramidase"/>
    <property type="match status" value="1"/>
</dbReference>
<evidence type="ECO:0000256" key="3">
    <source>
        <dbReference type="ARBA" id="ARBA00022692"/>
    </source>
</evidence>
<feature type="binding site" evidence="7">
    <location>
        <position position="32"/>
    </location>
    <ligand>
        <name>Ca(2+)</name>
        <dbReference type="ChEBI" id="CHEBI:29108"/>
    </ligand>
</feature>
<dbReference type="InterPro" id="IPR008901">
    <property type="entry name" value="ACER"/>
</dbReference>
<keyword evidence="6 9" id="KW-0472">Membrane</keyword>
<dbReference type="GO" id="GO:0046872">
    <property type="term" value="F:metal ion binding"/>
    <property type="evidence" value="ECO:0007669"/>
    <property type="project" value="UniProtKB-KW"/>
</dbReference>
<gene>
    <name evidence="10" type="ORF">DL89DRAFT_225546</name>
</gene>
<evidence type="ECO:0000256" key="8">
    <source>
        <dbReference type="PIRSR" id="PIRSR608901-2"/>
    </source>
</evidence>
<protein>
    <submittedName>
        <fullName evidence="10">Alkaline phytoceramidase</fullName>
    </submittedName>
</protein>
<evidence type="ECO:0000313" key="10">
    <source>
        <dbReference type="EMBL" id="ORX67812.1"/>
    </source>
</evidence>
<keyword evidence="8" id="KW-0862">Zinc</keyword>
<accession>A0A1Y1W344</accession>
<dbReference type="AlphaFoldDB" id="A0A1Y1W344"/>
<feature type="binding site" evidence="7">
    <location>
        <position position="23"/>
    </location>
    <ligand>
        <name>Ca(2+)</name>
        <dbReference type="ChEBI" id="CHEBI:29108"/>
    </ligand>
</feature>
<feature type="transmembrane region" description="Helical" evidence="9">
    <location>
        <begin position="180"/>
        <end position="198"/>
    </location>
</feature>
<dbReference type="STRING" id="61395.A0A1Y1W344"/>
<organism evidence="10 11">
    <name type="scientific">Linderina pennispora</name>
    <dbReference type="NCBI Taxonomy" id="61395"/>
    <lineage>
        <taxon>Eukaryota</taxon>
        <taxon>Fungi</taxon>
        <taxon>Fungi incertae sedis</taxon>
        <taxon>Zoopagomycota</taxon>
        <taxon>Kickxellomycotina</taxon>
        <taxon>Kickxellomycetes</taxon>
        <taxon>Kickxellales</taxon>
        <taxon>Kickxellaceae</taxon>
        <taxon>Linderina</taxon>
    </lineage>
</organism>
<feature type="transmembrane region" description="Helical" evidence="9">
    <location>
        <begin position="93"/>
        <end position="109"/>
    </location>
</feature>
<dbReference type="OrthoDB" id="187171at2759"/>
<dbReference type="PANTHER" id="PTHR46187:SF3">
    <property type="entry name" value="ALKALINE CERAMIDASE 3"/>
    <property type="match status" value="1"/>
</dbReference>
<sequence length="269" mass="30647">MAPINTQGYWGDVTSSMDWCEGNYEWTPYIAEFFNSWSSLAMVFLGEACAHMNPTGHRGFTLLGRSITAVGIGSLLFHATLKYPMQMLDELPMLWSVAIALYLAITTQFQVNHRRLLWALSLWTLFVSGLTALSSGRLQFLLFQASFNLFTYIVAYMAYRAKKDLEVAGMMGVARLFRDGIKWYLVAGIVWLTDTNFCPYVDGRSDMSLLPLNLQLHAWWHALVSLGLIYLVAMFMAHYCLVNHITFNYRLVSGVFPYIYRPQSGAKHN</sequence>
<dbReference type="EMBL" id="MCFD01000011">
    <property type="protein sequence ID" value="ORX67812.1"/>
    <property type="molecule type" value="Genomic_DNA"/>
</dbReference>
<reference evidence="10 11" key="1">
    <citation type="submission" date="2016-07" db="EMBL/GenBank/DDBJ databases">
        <title>Pervasive Adenine N6-methylation of Active Genes in Fungi.</title>
        <authorList>
            <consortium name="DOE Joint Genome Institute"/>
            <person name="Mondo S.J."/>
            <person name="Dannebaum R.O."/>
            <person name="Kuo R.C."/>
            <person name="Labutti K."/>
            <person name="Haridas S."/>
            <person name="Kuo A."/>
            <person name="Salamov A."/>
            <person name="Ahrendt S.R."/>
            <person name="Lipzen A."/>
            <person name="Sullivan W."/>
            <person name="Andreopoulos W.B."/>
            <person name="Clum A."/>
            <person name="Lindquist E."/>
            <person name="Daum C."/>
            <person name="Ramamoorthy G.K."/>
            <person name="Gryganskyi A."/>
            <person name="Culley D."/>
            <person name="Magnuson J.K."/>
            <person name="James T.Y."/>
            <person name="O'Malley M.A."/>
            <person name="Stajich J.E."/>
            <person name="Spatafora J.W."/>
            <person name="Visel A."/>
            <person name="Grigoriev I.V."/>
        </authorList>
    </citation>
    <scope>NUCLEOTIDE SEQUENCE [LARGE SCALE GENOMIC DNA]</scope>
    <source>
        <strain evidence="10 11">ATCC 12442</strain>
    </source>
</reference>
<feature type="transmembrane region" description="Helical" evidence="9">
    <location>
        <begin position="218"/>
        <end position="241"/>
    </location>
</feature>
<name>A0A1Y1W344_9FUNG</name>
<dbReference type="Proteomes" id="UP000193922">
    <property type="component" value="Unassembled WGS sequence"/>
</dbReference>
<keyword evidence="4" id="KW-0378">Hydrolase</keyword>
<comment type="caution">
    <text evidence="10">The sequence shown here is derived from an EMBL/GenBank/DDBJ whole genome shotgun (WGS) entry which is preliminary data.</text>
</comment>
<feature type="binding site" evidence="8">
    <location>
        <position position="217"/>
    </location>
    <ligand>
        <name>Zn(2+)</name>
        <dbReference type="ChEBI" id="CHEBI:29105"/>
        <note>catalytic</note>
    </ligand>
</feature>